<sequence length="541" mass="61078">MGNSESQKIILPGPQKKVIEAAKTSKDHKKRPKGSISLDDGTDKDLLNLNKLDLSARVVDPADFIFPFENLVFESGRLKCIAFCGALEYLELIGCLSNIKRVAGTGYGAIVSLLVAVGFSWKQISEMLGNDIASVTKDGLFGGGGLLSGILRGLGVTSYGHDINEKFGRWLKEKCGDQDITFQQIFEKYKKELCIVVTNVNLMCVEYFHVKTTPNLPVRAAVQMSLTIPGAYIPKLEPVNGIDYLYVHGGVLCTYPVHCFDGWFLSMNPENRLIQKLFPLNDSVVDKKIKFKEFNDKTLGFSVYSNNEEDMMRSKLESRLGVLIPPRPSEETDLYKLRTENAKLKLEKEKSYITTCEAVDKFKRILDKNQFNDVELLDKKYLKEAFQDESVFTPEDVVSVFGKSVKLEVFFERLDHQGTGMVEYGELIQKVESHGMDVGNKLRAVNKKQTTSFISYMTILQSTISQNTRTDYIEDNDVHRTVGINTGHIETEDNDLHPMDKQFLIDRGYNSTRAFLQYYVAKNKCPKRSTTITQSIIEDTS</sequence>
<evidence type="ECO:0000313" key="4">
    <source>
        <dbReference type="EMBL" id="KAK6185562.1"/>
    </source>
</evidence>
<dbReference type="InterPro" id="IPR002641">
    <property type="entry name" value="PNPLA_dom"/>
</dbReference>
<dbReference type="Proteomes" id="UP001347796">
    <property type="component" value="Unassembled WGS sequence"/>
</dbReference>
<proteinExistence type="predicted"/>
<reference evidence="4 5" key="1">
    <citation type="submission" date="2024-01" db="EMBL/GenBank/DDBJ databases">
        <title>The genome of the rayed Mediterranean limpet Patella caerulea (Linnaeus, 1758).</title>
        <authorList>
            <person name="Anh-Thu Weber A."/>
            <person name="Halstead-Nussloch G."/>
        </authorList>
    </citation>
    <scope>NUCLEOTIDE SEQUENCE [LARGE SCALE GENOMIC DNA]</scope>
    <source>
        <strain evidence="4">AATW-2023a</strain>
        <tissue evidence="4">Whole specimen</tissue>
    </source>
</reference>
<dbReference type="PROSITE" id="PS51635">
    <property type="entry name" value="PNPLA"/>
    <property type="match status" value="1"/>
</dbReference>
<dbReference type="EMBL" id="JAZGQO010000006">
    <property type="protein sequence ID" value="KAK6185562.1"/>
    <property type="molecule type" value="Genomic_DNA"/>
</dbReference>
<dbReference type="InterPro" id="IPR052580">
    <property type="entry name" value="Lipid_Hydrolase"/>
</dbReference>
<organism evidence="4 5">
    <name type="scientific">Patella caerulea</name>
    <name type="common">Rayed Mediterranean limpet</name>
    <dbReference type="NCBI Taxonomy" id="87958"/>
    <lineage>
        <taxon>Eukaryota</taxon>
        <taxon>Metazoa</taxon>
        <taxon>Spiralia</taxon>
        <taxon>Lophotrochozoa</taxon>
        <taxon>Mollusca</taxon>
        <taxon>Gastropoda</taxon>
        <taxon>Patellogastropoda</taxon>
        <taxon>Patelloidea</taxon>
        <taxon>Patellidae</taxon>
        <taxon>Patella</taxon>
    </lineage>
</organism>
<evidence type="ECO:0000256" key="2">
    <source>
        <dbReference type="PROSITE-ProRule" id="PRU01161"/>
    </source>
</evidence>
<dbReference type="Pfam" id="PF01734">
    <property type="entry name" value="Patatin"/>
    <property type="match status" value="1"/>
</dbReference>
<dbReference type="PANTHER" id="PTHR46394">
    <property type="entry name" value="ANNEXIN"/>
    <property type="match status" value="1"/>
</dbReference>
<feature type="domain" description="PNPLA" evidence="3">
    <location>
        <begin position="71"/>
        <end position="261"/>
    </location>
</feature>
<evidence type="ECO:0000313" key="5">
    <source>
        <dbReference type="Proteomes" id="UP001347796"/>
    </source>
</evidence>
<protein>
    <recommendedName>
        <fullName evidence="3">PNPLA domain-containing protein</fullName>
    </recommendedName>
</protein>
<keyword evidence="5" id="KW-1185">Reference proteome</keyword>
<comment type="caution">
    <text evidence="2">Lacks conserved residue(s) required for the propagation of feature annotation.</text>
</comment>
<accession>A0AAN8PU65</accession>
<name>A0AAN8PU65_PATCE</name>
<gene>
    <name evidence="4" type="ORF">SNE40_007768</name>
</gene>
<dbReference type="PANTHER" id="PTHR46394:SF1">
    <property type="entry name" value="PNPLA DOMAIN-CONTAINING PROTEIN"/>
    <property type="match status" value="1"/>
</dbReference>
<comment type="caution">
    <text evidence="4">The sequence shown here is derived from an EMBL/GenBank/DDBJ whole genome shotgun (WGS) entry which is preliminary data.</text>
</comment>
<dbReference type="SUPFAM" id="SSF52151">
    <property type="entry name" value="FabD/lysophospholipase-like"/>
    <property type="match status" value="1"/>
</dbReference>
<keyword evidence="1" id="KW-0443">Lipid metabolism</keyword>
<evidence type="ECO:0000256" key="1">
    <source>
        <dbReference type="ARBA" id="ARBA00023098"/>
    </source>
</evidence>
<evidence type="ECO:0000259" key="3">
    <source>
        <dbReference type="PROSITE" id="PS51635"/>
    </source>
</evidence>
<dbReference type="AlphaFoldDB" id="A0AAN8PU65"/>
<dbReference type="Gene3D" id="3.40.1090.10">
    <property type="entry name" value="Cytosolic phospholipase A2 catalytic domain"/>
    <property type="match status" value="2"/>
</dbReference>
<dbReference type="InterPro" id="IPR016035">
    <property type="entry name" value="Acyl_Trfase/lysoPLipase"/>
</dbReference>
<dbReference type="GO" id="GO:0006629">
    <property type="term" value="P:lipid metabolic process"/>
    <property type="evidence" value="ECO:0007669"/>
    <property type="project" value="UniProtKB-KW"/>
</dbReference>